<keyword evidence="2" id="KW-1185">Reference proteome</keyword>
<accession>A0ACB9NSJ2</accession>
<sequence length="340" mass="38740">MKARIEEFSRKNQDLQQDLTDIRDKFQAAEETREHMKRNFTEKERECKELHKSIARLSMTCSDQHKTIEGLRQGLDESGGISQTPITVDEQVSKMRMELSDAMAMLNDATELCTKFLEFVKSRHGKHELKNQGIEAIQFSLDGQCIVEALQGMKRKAENLSMSFQTMSKLLQEKANAFSSKSQRRDVSPDDGSQWLPSQTSVDALESELKAESLMTRLLREKLHSKELEVEQLHADLATAVRTADCVKSEVQNALDSLSSITDNLKELEMQMRKKDEKIGQLDIEVDESIRELSMMKKIDYLDEIVHEKEGQISILTNLLCNKPANLLDSPDFPHGLVLP</sequence>
<evidence type="ECO:0000313" key="2">
    <source>
        <dbReference type="Proteomes" id="UP001057402"/>
    </source>
</evidence>
<dbReference type="EMBL" id="CM042886">
    <property type="protein sequence ID" value="KAI4339225.1"/>
    <property type="molecule type" value="Genomic_DNA"/>
</dbReference>
<comment type="caution">
    <text evidence="1">The sequence shown here is derived from an EMBL/GenBank/DDBJ whole genome shotgun (WGS) entry which is preliminary data.</text>
</comment>
<organism evidence="1 2">
    <name type="scientific">Melastoma candidum</name>
    <dbReference type="NCBI Taxonomy" id="119954"/>
    <lineage>
        <taxon>Eukaryota</taxon>
        <taxon>Viridiplantae</taxon>
        <taxon>Streptophyta</taxon>
        <taxon>Embryophyta</taxon>
        <taxon>Tracheophyta</taxon>
        <taxon>Spermatophyta</taxon>
        <taxon>Magnoliopsida</taxon>
        <taxon>eudicotyledons</taxon>
        <taxon>Gunneridae</taxon>
        <taxon>Pentapetalae</taxon>
        <taxon>rosids</taxon>
        <taxon>malvids</taxon>
        <taxon>Myrtales</taxon>
        <taxon>Melastomataceae</taxon>
        <taxon>Melastomatoideae</taxon>
        <taxon>Melastomateae</taxon>
        <taxon>Melastoma</taxon>
    </lineage>
</organism>
<gene>
    <name evidence="1" type="ORF">MLD38_024187</name>
</gene>
<protein>
    <submittedName>
        <fullName evidence="1">Uncharacterized protein</fullName>
    </submittedName>
</protein>
<evidence type="ECO:0000313" key="1">
    <source>
        <dbReference type="EMBL" id="KAI4339225.1"/>
    </source>
</evidence>
<proteinExistence type="predicted"/>
<name>A0ACB9NSJ2_9MYRT</name>
<reference evidence="2" key="1">
    <citation type="journal article" date="2023" name="Front. Plant Sci.">
        <title>Chromosomal-level genome assembly of Melastoma candidum provides insights into trichome evolution.</title>
        <authorList>
            <person name="Zhong Y."/>
            <person name="Wu W."/>
            <person name="Sun C."/>
            <person name="Zou P."/>
            <person name="Liu Y."/>
            <person name="Dai S."/>
            <person name="Zhou R."/>
        </authorList>
    </citation>
    <scope>NUCLEOTIDE SEQUENCE [LARGE SCALE GENOMIC DNA]</scope>
</reference>
<dbReference type="Proteomes" id="UP001057402">
    <property type="component" value="Chromosome 7"/>
</dbReference>